<gene>
    <name evidence="1" type="ORF">EVAR_31086_1</name>
</gene>
<comment type="caution">
    <text evidence="1">The sequence shown here is derived from an EMBL/GenBank/DDBJ whole genome shotgun (WGS) entry which is preliminary data.</text>
</comment>
<dbReference type="AlphaFoldDB" id="A0A4C1XE99"/>
<evidence type="ECO:0000313" key="2">
    <source>
        <dbReference type="Proteomes" id="UP000299102"/>
    </source>
</evidence>
<dbReference type="EMBL" id="BGZK01000821">
    <property type="protein sequence ID" value="GBP61758.1"/>
    <property type="molecule type" value="Genomic_DNA"/>
</dbReference>
<sequence>MIYTFRLGKPRRRRGGVTRSCFYSGLRDPLFEATVSDSIDLFECLRSGLVHEMDVRCCPLRAVGRAAAPRAAAILSIRPYIMPEAERGCEKCYKRHERLTITKFVTEIDMTVPVFCKLIINSCFAWCFIDKQFEAVRVC</sequence>
<name>A0A4C1XE99_EUMVA</name>
<keyword evidence="2" id="KW-1185">Reference proteome</keyword>
<accession>A0A4C1XE99</accession>
<proteinExistence type="predicted"/>
<evidence type="ECO:0000313" key="1">
    <source>
        <dbReference type="EMBL" id="GBP61758.1"/>
    </source>
</evidence>
<reference evidence="1 2" key="1">
    <citation type="journal article" date="2019" name="Commun. Biol.">
        <title>The bagworm genome reveals a unique fibroin gene that provides high tensile strength.</title>
        <authorList>
            <person name="Kono N."/>
            <person name="Nakamura H."/>
            <person name="Ohtoshi R."/>
            <person name="Tomita M."/>
            <person name="Numata K."/>
            <person name="Arakawa K."/>
        </authorList>
    </citation>
    <scope>NUCLEOTIDE SEQUENCE [LARGE SCALE GENOMIC DNA]</scope>
</reference>
<protein>
    <submittedName>
        <fullName evidence="1">Uncharacterized protein</fullName>
    </submittedName>
</protein>
<organism evidence="1 2">
    <name type="scientific">Eumeta variegata</name>
    <name type="common">Bagworm moth</name>
    <name type="synonym">Eumeta japonica</name>
    <dbReference type="NCBI Taxonomy" id="151549"/>
    <lineage>
        <taxon>Eukaryota</taxon>
        <taxon>Metazoa</taxon>
        <taxon>Ecdysozoa</taxon>
        <taxon>Arthropoda</taxon>
        <taxon>Hexapoda</taxon>
        <taxon>Insecta</taxon>
        <taxon>Pterygota</taxon>
        <taxon>Neoptera</taxon>
        <taxon>Endopterygota</taxon>
        <taxon>Lepidoptera</taxon>
        <taxon>Glossata</taxon>
        <taxon>Ditrysia</taxon>
        <taxon>Tineoidea</taxon>
        <taxon>Psychidae</taxon>
        <taxon>Oiketicinae</taxon>
        <taxon>Eumeta</taxon>
    </lineage>
</organism>
<dbReference type="Proteomes" id="UP000299102">
    <property type="component" value="Unassembled WGS sequence"/>
</dbReference>